<evidence type="ECO:0000313" key="1">
    <source>
        <dbReference type="EMBL" id="MEJ8662181.1"/>
    </source>
</evidence>
<sequence length="177" mass="18106">MKQGPVLASRPVVGAVLLAAGGLTAAAAHGPAAHADQASDTVQANVAVSSAISLTGLTESFTLSGPPNTTVTQNGAVSYTVTSNNAGGFTVSVRANDDHLAPQALGNPDTIPVGNLELRPNGQVLWRPLTTTDQVLRNVDGPTAPGGDNYSTDYRVHIPNVRSDTYSVTLTYTAATK</sequence>
<protein>
    <submittedName>
        <fullName evidence="1">Uncharacterized protein</fullName>
    </submittedName>
</protein>
<reference evidence="1" key="1">
    <citation type="submission" date="2024-03" db="EMBL/GenBank/DDBJ databases">
        <title>Novel Streptomyces species of biotechnological and ecological value are a feature of Machair soil.</title>
        <authorList>
            <person name="Prole J.R."/>
            <person name="Goodfellow M."/>
            <person name="Allenby N."/>
            <person name="Ward A.C."/>
        </authorList>
    </citation>
    <scope>NUCLEOTIDE SEQUENCE</scope>
    <source>
        <strain evidence="1">MS1.AVA.4</strain>
    </source>
</reference>
<gene>
    <name evidence="1" type="ORF">WKI58_37905</name>
</gene>
<keyword evidence="2" id="KW-1185">Reference proteome</keyword>
<comment type="caution">
    <text evidence="1">The sequence shown here is derived from an EMBL/GenBank/DDBJ whole genome shotgun (WGS) entry which is preliminary data.</text>
</comment>
<proteinExistence type="predicted"/>
<dbReference type="Proteomes" id="UP001375539">
    <property type="component" value="Unassembled WGS sequence"/>
</dbReference>
<evidence type="ECO:0000313" key="2">
    <source>
        <dbReference type="Proteomes" id="UP001375539"/>
    </source>
</evidence>
<organism evidence="1 2">
    <name type="scientific">Streptomyces pratisoli</name>
    <dbReference type="NCBI Taxonomy" id="3139917"/>
    <lineage>
        <taxon>Bacteria</taxon>
        <taxon>Bacillati</taxon>
        <taxon>Actinomycetota</taxon>
        <taxon>Actinomycetes</taxon>
        <taxon>Kitasatosporales</taxon>
        <taxon>Streptomycetaceae</taxon>
        <taxon>Streptomyces</taxon>
    </lineage>
</organism>
<dbReference type="EMBL" id="JBBKAI010000002">
    <property type="protein sequence ID" value="MEJ8662181.1"/>
    <property type="molecule type" value="Genomic_DNA"/>
</dbReference>
<name>A0ACC6QV47_9ACTN</name>
<accession>A0ACC6QV47</accession>